<dbReference type="Proteomes" id="UP001317705">
    <property type="component" value="Chromosome"/>
</dbReference>
<sequence length="121" mass="13504">MKGGISLKEFIADVKKELIAAQAPHDTAFLELQNVELEVAFTLDTTGEAKARFIVVDVGADIRTSQVHRVKLCFKPLPRQDADYVRKIIKNAVAGEKHPLYEPDLPVYEPMAEIDLDKGDK</sequence>
<proteinExistence type="predicted"/>
<feature type="domain" description="Trypsin-co-occurring" evidence="1">
    <location>
        <begin position="5"/>
        <end position="76"/>
    </location>
</feature>
<accession>A0ABN6VUN4</accession>
<reference evidence="2 3" key="1">
    <citation type="submission" date="2022-12" db="EMBL/GenBank/DDBJ databases">
        <title>Polyphasic characterization of Geotalea uranireducens NIT-SL11 newly isolated from a complex of sewage sludge and microbially reduced graphene oxide.</title>
        <authorList>
            <person name="Xie L."/>
            <person name="Yoshida N."/>
            <person name="Meng L."/>
        </authorList>
    </citation>
    <scope>NUCLEOTIDE SEQUENCE [LARGE SCALE GENOMIC DNA]</scope>
    <source>
        <strain evidence="2 3">NIT-SL11</strain>
    </source>
</reference>
<evidence type="ECO:0000313" key="2">
    <source>
        <dbReference type="EMBL" id="BDV43993.1"/>
    </source>
</evidence>
<dbReference type="Pfam" id="PF19631">
    <property type="entry name" value="Trypco2"/>
    <property type="match status" value="1"/>
</dbReference>
<protein>
    <recommendedName>
        <fullName evidence="1">Trypsin-co-occurring domain-containing protein</fullName>
    </recommendedName>
</protein>
<organism evidence="2 3">
    <name type="scientific">Geotalea uraniireducens</name>
    <dbReference type="NCBI Taxonomy" id="351604"/>
    <lineage>
        <taxon>Bacteria</taxon>
        <taxon>Pseudomonadati</taxon>
        <taxon>Thermodesulfobacteriota</taxon>
        <taxon>Desulfuromonadia</taxon>
        <taxon>Geobacterales</taxon>
        <taxon>Geobacteraceae</taxon>
        <taxon>Geotalea</taxon>
    </lineage>
</organism>
<keyword evidence="3" id="KW-1185">Reference proteome</keyword>
<evidence type="ECO:0000259" key="1">
    <source>
        <dbReference type="Pfam" id="PF19631"/>
    </source>
</evidence>
<name>A0ABN6VUN4_9BACT</name>
<dbReference type="InterPro" id="IPR045608">
    <property type="entry name" value="Trypco2"/>
</dbReference>
<gene>
    <name evidence="2" type="ORF">GURASL_29160</name>
</gene>
<evidence type="ECO:0000313" key="3">
    <source>
        <dbReference type="Proteomes" id="UP001317705"/>
    </source>
</evidence>
<dbReference type="RefSeq" id="WP_282000105.1">
    <property type="nucleotide sequence ID" value="NZ_AP027151.1"/>
</dbReference>
<dbReference type="EMBL" id="AP027151">
    <property type="protein sequence ID" value="BDV43993.1"/>
    <property type="molecule type" value="Genomic_DNA"/>
</dbReference>